<comment type="caution">
    <text evidence="1">The sequence shown here is derived from an EMBL/GenBank/DDBJ whole genome shotgun (WGS) entry which is preliminary data.</text>
</comment>
<gene>
    <name evidence="1" type="ORF">CLI71_10095</name>
</gene>
<reference evidence="1 2" key="1">
    <citation type="submission" date="2017-09" db="EMBL/GenBank/DDBJ databases">
        <title>Phase variable restriction modification systems are present in the genome sequences of periodontal pathogens Prevotella intermedia, Tannerella forsythia and Porphyromonas gingivalis.</title>
        <authorList>
            <person name="Haigh R.D."/>
            <person name="Crawford L."/>
            <person name="Ralph J."/>
            <person name="Wanford J."/>
            <person name="Vartoukian S.R."/>
            <person name="Hijazib K."/>
            <person name="Wade W."/>
            <person name="Oggioni M.R."/>
        </authorList>
    </citation>
    <scope>NUCLEOTIDE SEQUENCE [LARGE SCALE GENOMIC DNA]</scope>
    <source>
        <strain evidence="1 2">WW2834</strain>
    </source>
</reference>
<sequence>MKKLNLLEMANVYGGFDNDKCREVQKRGHELDNKQNGRITLCSTSEEEKAYRAKLEQDWEQWIIDFNKYCV</sequence>
<evidence type="ECO:0000313" key="1">
    <source>
        <dbReference type="EMBL" id="PDP58992.1"/>
    </source>
</evidence>
<dbReference type="AlphaFoldDB" id="A0A2A6EDH6"/>
<dbReference type="EMBL" id="NSLY01000032">
    <property type="protein sequence ID" value="PDP58992.1"/>
    <property type="molecule type" value="Genomic_DNA"/>
</dbReference>
<accession>A0A2A6EDH6</accession>
<name>A0A2A6EDH6_PREIN</name>
<dbReference type="RefSeq" id="WP_097550952.1">
    <property type="nucleotide sequence ID" value="NZ_NSLY01000032.1"/>
</dbReference>
<protein>
    <submittedName>
        <fullName evidence="1">Uncharacterized protein</fullName>
    </submittedName>
</protein>
<evidence type="ECO:0000313" key="2">
    <source>
        <dbReference type="Proteomes" id="UP000219058"/>
    </source>
</evidence>
<organism evidence="1 2">
    <name type="scientific">Prevotella intermedia</name>
    <dbReference type="NCBI Taxonomy" id="28131"/>
    <lineage>
        <taxon>Bacteria</taxon>
        <taxon>Pseudomonadati</taxon>
        <taxon>Bacteroidota</taxon>
        <taxon>Bacteroidia</taxon>
        <taxon>Bacteroidales</taxon>
        <taxon>Prevotellaceae</taxon>
        <taxon>Prevotella</taxon>
    </lineage>
</organism>
<proteinExistence type="predicted"/>
<dbReference type="Proteomes" id="UP000219058">
    <property type="component" value="Unassembled WGS sequence"/>
</dbReference>